<dbReference type="RefSeq" id="WP_150358921.1">
    <property type="nucleotide sequence ID" value="NZ_JAJJPB010000041.1"/>
</dbReference>
<accession>A0ABS8NA09</accession>
<dbReference type="EMBL" id="JAJJPB010000041">
    <property type="protein sequence ID" value="MCC9296661.1"/>
    <property type="molecule type" value="Genomic_DNA"/>
</dbReference>
<dbReference type="Proteomes" id="UP001165422">
    <property type="component" value="Unassembled WGS sequence"/>
</dbReference>
<proteinExistence type="predicted"/>
<reference evidence="1" key="1">
    <citation type="submission" date="2021-11" db="EMBL/GenBank/DDBJ databases">
        <authorList>
            <person name="Qingchun L."/>
            <person name="Dong Z."/>
            <person name="Zongwei Q."/>
            <person name="Jia Z."/>
            <person name="Duotao L."/>
        </authorList>
    </citation>
    <scope>NUCLEOTIDE SEQUENCE</scope>
    <source>
        <strain evidence="1">WLY-B-L2</strain>
    </source>
</reference>
<name>A0ABS8NA09_9CLOT</name>
<gene>
    <name evidence="1" type="ORF">LN736_17625</name>
</gene>
<evidence type="ECO:0000313" key="2">
    <source>
        <dbReference type="Proteomes" id="UP001165422"/>
    </source>
</evidence>
<protein>
    <submittedName>
        <fullName evidence="1">Uncharacterized protein</fullName>
    </submittedName>
</protein>
<keyword evidence="2" id="KW-1185">Reference proteome</keyword>
<organism evidence="1 2">
    <name type="scientific">Clostridium aromativorans</name>
    <dbReference type="NCBI Taxonomy" id="2836848"/>
    <lineage>
        <taxon>Bacteria</taxon>
        <taxon>Bacillati</taxon>
        <taxon>Bacillota</taxon>
        <taxon>Clostridia</taxon>
        <taxon>Eubacteriales</taxon>
        <taxon>Clostridiaceae</taxon>
        <taxon>Clostridium</taxon>
    </lineage>
</organism>
<evidence type="ECO:0000313" key="1">
    <source>
        <dbReference type="EMBL" id="MCC9296661.1"/>
    </source>
</evidence>
<sequence>MDKDEKTKYSVSEMIQKLEKNSDLLFVDKSGNAFGVGEYGYLEVSDIQRININDKSWKLVKKVISFNDALTEFNDLNRDIYCKYGGSLMHYHTNDIDESHYLVNDKNDPISSDEILNGTWYVGYSNRR</sequence>
<comment type="caution">
    <text evidence="1">The sequence shown here is derived from an EMBL/GenBank/DDBJ whole genome shotgun (WGS) entry which is preliminary data.</text>
</comment>